<dbReference type="InterPro" id="IPR050766">
    <property type="entry name" value="Bact_Lucif_Oxidored"/>
</dbReference>
<dbReference type="EMBL" id="UINC01142727">
    <property type="protein sequence ID" value="SVD31240.1"/>
    <property type="molecule type" value="Genomic_DNA"/>
</dbReference>
<dbReference type="InterPro" id="IPR036661">
    <property type="entry name" value="Luciferase-like_sf"/>
</dbReference>
<dbReference type="GO" id="GO:0004497">
    <property type="term" value="F:monooxygenase activity"/>
    <property type="evidence" value="ECO:0007669"/>
    <property type="project" value="UniProtKB-KW"/>
</dbReference>
<evidence type="ECO:0000256" key="2">
    <source>
        <dbReference type="ARBA" id="ARBA00023002"/>
    </source>
</evidence>
<name>A0A382UAD0_9ZZZZ</name>
<dbReference type="AlphaFoldDB" id="A0A382UAD0"/>
<dbReference type="Pfam" id="PF00296">
    <property type="entry name" value="Bac_luciferase"/>
    <property type="match status" value="1"/>
</dbReference>
<reference evidence="5" key="1">
    <citation type="submission" date="2018-05" db="EMBL/GenBank/DDBJ databases">
        <authorList>
            <person name="Lanie J.A."/>
            <person name="Ng W.-L."/>
            <person name="Kazmierczak K.M."/>
            <person name="Andrzejewski T.M."/>
            <person name="Davidsen T.M."/>
            <person name="Wayne K.J."/>
            <person name="Tettelin H."/>
            <person name="Glass J.I."/>
            <person name="Rusch D."/>
            <person name="Podicherti R."/>
            <person name="Tsui H.-C.T."/>
            <person name="Winkler M.E."/>
        </authorList>
    </citation>
    <scope>NUCLEOTIDE SEQUENCE</scope>
</reference>
<sequence length="273" mass="30935">MKVGAFLMPNHPPERDFAEGHYHNLDTLEYYDSIGFEEAWIGCHYTVPREPNPAPDLLVAQALLKTKNLRVSPGGYMLPYHHPAELAHRIAWLDHISQGRSYIGIGSGSIPTDWGLFNIDGFSGENREMTEEALEIMIRFWQSDGEFDYEGKYWKGTRPPDDPEDLYKFHIKPFTKPYPQLAIAGFSPNSPTLELAGKNGYIPLSLSFGNTYLSGHWEAVEKGAAEAGREASREIWRIGRDVYVADTDAEARDKVLNGQIGDQYRNFWLPVLN</sequence>
<evidence type="ECO:0000259" key="4">
    <source>
        <dbReference type="Pfam" id="PF00296"/>
    </source>
</evidence>
<gene>
    <name evidence="5" type="ORF">METZ01_LOCUS384094</name>
</gene>
<protein>
    <recommendedName>
        <fullName evidence="4">Luciferase-like domain-containing protein</fullName>
    </recommendedName>
</protein>
<feature type="domain" description="Luciferase-like" evidence="4">
    <location>
        <begin position="1"/>
        <end position="257"/>
    </location>
</feature>
<keyword evidence="2" id="KW-0560">Oxidoreductase</keyword>
<dbReference type="InterPro" id="IPR011251">
    <property type="entry name" value="Luciferase-like_dom"/>
</dbReference>
<feature type="non-terminal residue" evidence="5">
    <location>
        <position position="273"/>
    </location>
</feature>
<keyword evidence="3" id="KW-0503">Monooxygenase</keyword>
<evidence type="ECO:0000256" key="3">
    <source>
        <dbReference type="ARBA" id="ARBA00023033"/>
    </source>
</evidence>
<evidence type="ECO:0000313" key="5">
    <source>
        <dbReference type="EMBL" id="SVD31240.1"/>
    </source>
</evidence>
<dbReference type="GO" id="GO:0005829">
    <property type="term" value="C:cytosol"/>
    <property type="evidence" value="ECO:0007669"/>
    <property type="project" value="TreeGrafter"/>
</dbReference>
<dbReference type="Gene3D" id="3.20.20.30">
    <property type="entry name" value="Luciferase-like domain"/>
    <property type="match status" value="1"/>
</dbReference>
<dbReference type="SUPFAM" id="SSF51679">
    <property type="entry name" value="Bacterial luciferase-like"/>
    <property type="match status" value="1"/>
</dbReference>
<accession>A0A382UAD0</accession>
<keyword evidence="1" id="KW-0285">Flavoprotein</keyword>
<dbReference type="GO" id="GO:0016705">
    <property type="term" value="F:oxidoreductase activity, acting on paired donors, with incorporation or reduction of molecular oxygen"/>
    <property type="evidence" value="ECO:0007669"/>
    <property type="project" value="InterPro"/>
</dbReference>
<dbReference type="PANTHER" id="PTHR30137:SF16">
    <property type="entry name" value="BLL0895 PROTEIN"/>
    <property type="match status" value="1"/>
</dbReference>
<proteinExistence type="predicted"/>
<evidence type="ECO:0000256" key="1">
    <source>
        <dbReference type="ARBA" id="ARBA00022630"/>
    </source>
</evidence>
<dbReference type="PANTHER" id="PTHR30137">
    <property type="entry name" value="LUCIFERASE-LIKE MONOOXYGENASE"/>
    <property type="match status" value="1"/>
</dbReference>
<organism evidence="5">
    <name type="scientific">marine metagenome</name>
    <dbReference type="NCBI Taxonomy" id="408172"/>
    <lineage>
        <taxon>unclassified sequences</taxon>
        <taxon>metagenomes</taxon>
        <taxon>ecological metagenomes</taxon>
    </lineage>
</organism>